<feature type="transmembrane region" description="Helical" evidence="1">
    <location>
        <begin position="367"/>
        <end position="386"/>
    </location>
</feature>
<dbReference type="Proteomes" id="UP000255334">
    <property type="component" value="Unassembled WGS sequence"/>
</dbReference>
<feature type="transmembrane region" description="Helical" evidence="1">
    <location>
        <begin position="228"/>
        <end position="247"/>
    </location>
</feature>
<keyword evidence="1" id="KW-0472">Membrane</keyword>
<organism evidence="2 3">
    <name type="scientific">Dyella psychrodurans</name>
    <dbReference type="NCBI Taxonomy" id="1927960"/>
    <lineage>
        <taxon>Bacteria</taxon>
        <taxon>Pseudomonadati</taxon>
        <taxon>Pseudomonadota</taxon>
        <taxon>Gammaproteobacteria</taxon>
        <taxon>Lysobacterales</taxon>
        <taxon>Rhodanobacteraceae</taxon>
        <taxon>Dyella</taxon>
    </lineage>
</organism>
<sequence>MLLEFGYGFFFAAAVPMLIGFPIASLLGLGNGMRAVGYAAALGLSVCLIVCRALQMMWPVSVTAWPLFFLIAIGTVFLWKYRRARNDWRALKERQRPFVCVLACAAFLVGVLLSAPVLMGHAVVFEGTRNADSFTFVSSARYMLDHAFHGAADLSPAHPIYAISRAYFGGQAIQPRPAAEGYLAWLSAVRNVDPMYLYNPTQAAGVVVSALSVLAFLPEDFYAKSWRIRIVICIFLFASPTLLYVAFNSNFATAMNLAAATAYVALALAPRSRGRFVASVLCLGSILSGYPEVLAFMLTTRGMAVIGVSIRKYSLRLLWVEAWWLAAELAVACALLPWGAWGTLVVYRTTLEFSHAGATDAVGDMYAGLPLFGATLVIAIISWHAIRHADGLGRVRTAMVAILVTFAVAQSLMVIRGYSYGGFKVAEYFTTLLGAVILLSVTAQQQQGRSFSDKAMRIAPMVTACFAAIALWKSAHVIRHAYIMADGRRVTADLVRAGQALNSLGADAPIALGYTPEPFYFGMWVPYVTNAVIAYDLQNDAAAAGYMSPYLMMHQSESAALFEAARYTLSISDDEVMKPSACDTMNYGSVHVSLRRSPSEKRQDVLRNGNNHL</sequence>
<protein>
    <recommendedName>
        <fullName evidence="4">Glycosyltransferase RgtA/B/C/D-like domain-containing protein</fullName>
    </recommendedName>
</protein>
<dbReference type="RefSeq" id="WP_115479988.1">
    <property type="nucleotide sequence ID" value="NZ_QRBF01000013.1"/>
</dbReference>
<evidence type="ECO:0000313" key="2">
    <source>
        <dbReference type="EMBL" id="RDS79799.1"/>
    </source>
</evidence>
<name>A0A370WUH6_9GAMM</name>
<accession>A0A370WUH6</accession>
<feature type="transmembrane region" description="Helical" evidence="1">
    <location>
        <begin position="62"/>
        <end position="79"/>
    </location>
</feature>
<evidence type="ECO:0000313" key="3">
    <source>
        <dbReference type="Proteomes" id="UP000255334"/>
    </source>
</evidence>
<comment type="caution">
    <text evidence="2">The sequence shown here is derived from an EMBL/GenBank/DDBJ whole genome shotgun (WGS) entry which is preliminary data.</text>
</comment>
<dbReference type="OrthoDB" id="9823415at2"/>
<keyword evidence="1" id="KW-0812">Transmembrane</keyword>
<gene>
    <name evidence="2" type="ORF">DWU99_20595</name>
</gene>
<feature type="transmembrane region" description="Helical" evidence="1">
    <location>
        <begin position="196"/>
        <end position="216"/>
    </location>
</feature>
<feature type="transmembrane region" description="Helical" evidence="1">
    <location>
        <begin position="425"/>
        <end position="443"/>
    </location>
</feature>
<feature type="transmembrane region" description="Helical" evidence="1">
    <location>
        <begin position="455"/>
        <end position="472"/>
    </location>
</feature>
<evidence type="ECO:0000256" key="1">
    <source>
        <dbReference type="SAM" id="Phobius"/>
    </source>
</evidence>
<feature type="transmembrane region" description="Helical" evidence="1">
    <location>
        <begin position="36"/>
        <end position="56"/>
    </location>
</feature>
<keyword evidence="1" id="KW-1133">Transmembrane helix</keyword>
<keyword evidence="3" id="KW-1185">Reference proteome</keyword>
<dbReference type="AlphaFoldDB" id="A0A370WUH6"/>
<evidence type="ECO:0008006" key="4">
    <source>
        <dbReference type="Google" id="ProtNLM"/>
    </source>
</evidence>
<dbReference type="EMBL" id="QRBF01000013">
    <property type="protein sequence ID" value="RDS79799.1"/>
    <property type="molecule type" value="Genomic_DNA"/>
</dbReference>
<feature type="transmembrane region" description="Helical" evidence="1">
    <location>
        <begin position="398"/>
        <end position="419"/>
    </location>
</feature>
<feature type="transmembrane region" description="Helical" evidence="1">
    <location>
        <begin position="99"/>
        <end position="119"/>
    </location>
</feature>
<feature type="transmembrane region" description="Helical" evidence="1">
    <location>
        <begin position="322"/>
        <end position="347"/>
    </location>
</feature>
<feature type="transmembrane region" description="Helical" evidence="1">
    <location>
        <begin position="6"/>
        <end position="29"/>
    </location>
</feature>
<proteinExistence type="predicted"/>
<reference evidence="2 3" key="1">
    <citation type="submission" date="2018-07" db="EMBL/GenBank/DDBJ databases">
        <title>Dyella monticola sp. nov. and Dyella psychrodurans sp. nov. isolated from monsoon evergreen broad-leaved forest soil of Dinghu Mountain, China.</title>
        <authorList>
            <person name="Gao Z."/>
            <person name="Qiu L."/>
        </authorList>
    </citation>
    <scope>NUCLEOTIDE SEQUENCE [LARGE SCALE GENOMIC DNA]</scope>
    <source>
        <strain evidence="2 3">4MSK11</strain>
    </source>
</reference>